<dbReference type="AlphaFoldDB" id="A0A3M7L7X0"/>
<evidence type="ECO:0000256" key="1">
    <source>
        <dbReference type="SAM" id="MobiDB-lite"/>
    </source>
</evidence>
<feature type="compositionally biased region" description="Basic and acidic residues" evidence="1">
    <location>
        <begin position="159"/>
        <end position="169"/>
    </location>
</feature>
<protein>
    <submittedName>
        <fullName evidence="2">Uncharacterized protein</fullName>
    </submittedName>
</protein>
<gene>
    <name evidence="2" type="ORF">APUTEX25_001786</name>
</gene>
<reference evidence="3" key="1">
    <citation type="journal article" date="2018" name="Algal Res.">
        <title>Characterization of plant carbon substrate utilization by Auxenochlorella protothecoides.</title>
        <authorList>
            <person name="Vogler B.W."/>
            <person name="Starkenburg S.R."/>
            <person name="Sudasinghe N."/>
            <person name="Schambach J.Y."/>
            <person name="Rollin J.A."/>
            <person name="Pattathil S."/>
            <person name="Barry A.N."/>
        </authorList>
    </citation>
    <scope>NUCLEOTIDE SEQUENCE [LARGE SCALE GENOMIC DNA]</scope>
    <source>
        <strain evidence="3">UTEX 25</strain>
    </source>
</reference>
<organism evidence="2 3">
    <name type="scientific">Auxenochlorella protothecoides</name>
    <name type="common">Green microalga</name>
    <name type="synonym">Chlorella protothecoides</name>
    <dbReference type="NCBI Taxonomy" id="3075"/>
    <lineage>
        <taxon>Eukaryota</taxon>
        <taxon>Viridiplantae</taxon>
        <taxon>Chlorophyta</taxon>
        <taxon>core chlorophytes</taxon>
        <taxon>Trebouxiophyceae</taxon>
        <taxon>Chlorellales</taxon>
        <taxon>Chlorellaceae</taxon>
        <taxon>Auxenochlorella</taxon>
    </lineage>
</organism>
<sequence>MDLPMWRPGDEAQQYLATVLGDDGLLRQWHDANPEEAERGPSRAPPAAIYEAEERGGSAAGYAAAALAGLPPDDDAVRVARLAAGVGKSIQEVVAWNHGSGEYTTTALHSRGRGRVSAPGQESLYGELGSWGDPESMPAQLAAAAAARKRRPTPAQLAELRRSKQEAKRAKQTAWLFA</sequence>
<comment type="caution">
    <text evidence="2">The sequence shown here is derived from an EMBL/GenBank/DDBJ whole genome shotgun (WGS) entry which is preliminary data.</text>
</comment>
<accession>A0A3M7L7X0</accession>
<feature type="region of interest" description="Disordered" evidence="1">
    <location>
        <begin position="139"/>
        <end position="178"/>
    </location>
</feature>
<dbReference type="Proteomes" id="UP000279271">
    <property type="component" value="Unassembled WGS sequence"/>
</dbReference>
<proteinExistence type="predicted"/>
<name>A0A3M7L7X0_AUXPR</name>
<evidence type="ECO:0000313" key="3">
    <source>
        <dbReference type="Proteomes" id="UP000279271"/>
    </source>
</evidence>
<dbReference type="EMBL" id="QOKY01000126">
    <property type="protein sequence ID" value="RMZ57586.1"/>
    <property type="molecule type" value="Genomic_DNA"/>
</dbReference>
<evidence type="ECO:0000313" key="2">
    <source>
        <dbReference type="EMBL" id="RMZ57586.1"/>
    </source>
</evidence>